<evidence type="ECO:0000313" key="1">
    <source>
        <dbReference type="EMBL" id="SHJ40859.1"/>
    </source>
</evidence>
<gene>
    <name evidence="1" type="ORF">SAMN02745176_03482</name>
</gene>
<dbReference type="Proteomes" id="UP000184442">
    <property type="component" value="Unassembled WGS sequence"/>
</dbReference>
<dbReference type="EMBL" id="FQZS01000046">
    <property type="protein sequence ID" value="SHJ40859.1"/>
    <property type="molecule type" value="Genomic_DNA"/>
</dbReference>
<organism evidence="1 2">
    <name type="scientific">Lutispora thermophila DSM 19022</name>
    <dbReference type="NCBI Taxonomy" id="1122184"/>
    <lineage>
        <taxon>Bacteria</taxon>
        <taxon>Bacillati</taxon>
        <taxon>Bacillota</taxon>
        <taxon>Clostridia</taxon>
        <taxon>Lutisporales</taxon>
        <taxon>Lutisporaceae</taxon>
        <taxon>Lutispora</taxon>
    </lineage>
</organism>
<dbReference type="AlphaFoldDB" id="A0A1M6J2G2"/>
<protein>
    <submittedName>
        <fullName evidence="1">Methyl-accepting chemotaxis protein</fullName>
    </submittedName>
</protein>
<name>A0A1M6J2G2_9FIRM</name>
<proteinExistence type="predicted"/>
<keyword evidence="2" id="KW-1185">Reference proteome</keyword>
<accession>A0A1M6J2G2</accession>
<sequence>MNTTSLEVEKAIESVASKAQEGAMDISKLSQFSEEMKISDYKL</sequence>
<evidence type="ECO:0000313" key="2">
    <source>
        <dbReference type="Proteomes" id="UP000184442"/>
    </source>
</evidence>
<reference evidence="1 2" key="1">
    <citation type="submission" date="2016-11" db="EMBL/GenBank/DDBJ databases">
        <authorList>
            <person name="Jaros S."/>
            <person name="Januszkiewicz K."/>
            <person name="Wedrychowicz H."/>
        </authorList>
    </citation>
    <scope>NUCLEOTIDE SEQUENCE [LARGE SCALE GENOMIC DNA]</scope>
    <source>
        <strain evidence="1 2">DSM 19022</strain>
    </source>
</reference>